<keyword evidence="3" id="KW-1185">Reference proteome</keyword>
<evidence type="ECO:0000313" key="3">
    <source>
        <dbReference type="Proteomes" id="UP001302126"/>
    </source>
</evidence>
<dbReference type="AlphaFoldDB" id="A0AAN6X4J4"/>
<evidence type="ECO:0000313" key="2">
    <source>
        <dbReference type="EMBL" id="KAK4193243.1"/>
    </source>
</evidence>
<dbReference type="Proteomes" id="UP001302126">
    <property type="component" value="Unassembled WGS sequence"/>
</dbReference>
<reference evidence="2" key="2">
    <citation type="submission" date="2023-05" db="EMBL/GenBank/DDBJ databases">
        <authorList>
            <consortium name="Lawrence Berkeley National Laboratory"/>
            <person name="Steindorff A."/>
            <person name="Hensen N."/>
            <person name="Bonometti L."/>
            <person name="Westerberg I."/>
            <person name="Brannstrom I.O."/>
            <person name="Guillou S."/>
            <person name="Cros-Aarteil S."/>
            <person name="Calhoun S."/>
            <person name="Haridas S."/>
            <person name="Kuo A."/>
            <person name="Mondo S."/>
            <person name="Pangilinan J."/>
            <person name="Riley R."/>
            <person name="Labutti K."/>
            <person name="Andreopoulos B."/>
            <person name="Lipzen A."/>
            <person name="Chen C."/>
            <person name="Yanf M."/>
            <person name="Daum C."/>
            <person name="Ng V."/>
            <person name="Clum A."/>
            <person name="Ohm R."/>
            <person name="Martin F."/>
            <person name="Silar P."/>
            <person name="Natvig D."/>
            <person name="Lalanne C."/>
            <person name="Gautier V."/>
            <person name="Ament-Velasquez S.L."/>
            <person name="Kruys A."/>
            <person name="Hutchinson M.I."/>
            <person name="Powell A.J."/>
            <person name="Barry K."/>
            <person name="Miller A.N."/>
            <person name="Grigoriev I.V."/>
            <person name="Debuchy R."/>
            <person name="Gladieux P."/>
            <person name="Thoren M.H."/>
            <person name="Johannesson H."/>
        </authorList>
    </citation>
    <scope>NUCLEOTIDE SEQUENCE</scope>
    <source>
        <strain evidence="2">PSN309</strain>
    </source>
</reference>
<keyword evidence="1" id="KW-0812">Transmembrane</keyword>
<keyword evidence="1" id="KW-1133">Transmembrane helix</keyword>
<accession>A0AAN6X4J4</accession>
<feature type="transmembrane region" description="Helical" evidence="1">
    <location>
        <begin position="126"/>
        <end position="147"/>
    </location>
</feature>
<comment type="caution">
    <text evidence="2">The sequence shown here is derived from an EMBL/GenBank/DDBJ whole genome shotgun (WGS) entry which is preliminary data.</text>
</comment>
<keyword evidence="1" id="KW-0472">Membrane</keyword>
<evidence type="ECO:0000256" key="1">
    <source>
        <dbReference type="SAM" id="Phobius"/>
    </source>
</evidence>
<organism evidence="2 3">
    <name type="scientific">Podospora australis</name>
    <dbReference type="NCBI Taxonomy" id="1536484"/>
    <lineage>
        <taxon>Eukaryota</taxon>
        <taxon>Fungi</taxon>
        <taxon>Dikarya</taxon>
        <taxon>Ascomycota</taxon>
        <taxon>Pezizomycotina</taxon>
        <taxon>Sordariomycetes</taxon>
        <taxon>Sordariomycetidae</taxon>
        <taxon>Sordariales</taxon>
        <taxon>Podosporaceae</taxon>
        <taxon>Podospora</taxon>
    </lineage>
</organism>
<proteinExistence type="predicted"/>
<evidence type="ECO:0008006" key="4">
    <source>
        <dbReference type="Google" id="ProtNLM"/>
    </source>
</evidence>
<dbReference type="EMBL" id="MU864351">
    <property type="protein sequence ID" value="KAK4193243.1"/>
    <property type="molecule type" value="Genomic_DNA"/>
</dbReference>
<reference evidence="2" key="1">
    <citation type="journal article" date="2023" name="Mol. Phylogenet. Evol.">
        <title>Genome-scale phylogeny and comparative genomics of the fungal order Sordariales.</title>
        <authorList>
            <person name="Hensen N."/>
            <person name="Bonometti L."/>
            <person name="Westerberg I."/>
            <person name="Brannstrom I.O."/>
            <person name="Guillou S."/>
            <person name="Cros-Aarteil S."/>
            <person name="Calhoun S."/>
            <person name="Haridas S."/>
            <person name="Kuo A."/>
            <person name="Mondo S."/>
            <person name="Pangilinan J."/>
            <person name="Riley R."/>
            <person name="LaButti K."/>
            <person name="Andreopoulos B."/>
            <person name="Lipzen A."/>
            <person name="Chen C."/>
            <person name="Yan M."/>
            <person name="Daum C."/>
            <person name="Ng V."/>
            <person name="Clum A."/>
            <person name="Steindorff A."/>
            <person name="Ohm R.A."/>
            <person name="Martin F."/>
            <person name="Silar P."/>
            <person name="Natvig D.O."/>
            <person name="Lalanne C."/>
            <person name="Gautier V."/>
            <person name="Ament-Velasquez S.L."/>
            <person name="Kruys A."/>
            <person name="Hutchinson M.I."/>
            <person name="Powell A.J."/>
            <person name="Barry K."/>
            <person name="Miller A.N."/>
            <person name="Grigoriev I.V."/>
            <person name="Debuchy R."/>
            <person name="Gladieux P."/>
            <person name="Hiltunen Thoren M."/>
            <person name="Johannesson H."/>
        </authorList>
    </citation>
    <scope>NUCLEOTIDE SEQUENCE</scope>
    <source>
        <strain evidence="2">PSN309</strain>
    </source>
</reference>
<name>A0AAN6X4J4_9PEZI</name>
<protein>
    <recommendedName>
        <fullName evidence="4">Integral membrane protein</fullName>
    </recommendedName>
</protein>
<sequence>MAATGPAPEVTVFPVAELPACIAGCGLYDVNGACAPPQLPREQTDSCFCNDARLTKFRDGTAGVCDAVCQPADLTKIRDWYTNFCAKVQPAAQETGTASTSTSTGKAAQQNNGGGHQTWIEGHYQWVIFLVVMVVAIVGIWVGACIWRRRYLRKRDRQYALGTNLAHATESGRVVPNASNGGSIHVPGAGMFEPAPLSSAAVYNEKKHKKKWVVKERT</sequence>
<gene>
    <name evidence="2" type="ORF">QBC35DRAFT_100165</name>
</gene>